<dbReference type="Pfam" id="PF12937">
    <property type="entry name" value="F-box-like"/>
    <property type="match status" value="1"/>
</dbReference>
<dbReference type="GO" id="GO:0019005">
    <property type="term" value="C:SCF ubiquitin ligase complex"/>
    <property type="evidence" value="ECO:0007669"/>
    <property type="project" value="TreeGrafter"/>
</dbReference>
<dbReference type="SUPFAM" id="SSF52047">
    <property type="entry name" value="RNI-like"/>
    <property type="match status" value="1"/>
</dbReference>
<dbReference type="InParanoid" id="A0A6I8TQN4"/>
<dbReference type="InterPro" id="IPR001810">
    <property type="entry name" value="F-box_dom"/>
</dbReference>
<protein>
    <submittedName>
        <fullName evidence="2">Uncharacterized protein</fullName>
    </submittedName>
</protein>
<dbReference type="SUPFAM" id="SSF81383">
    <property type="entry name" value="F-box domain"/>
    <property type="match status" value="1"/>
</dbReference>
<dbReference type="Gene3D" id="3.80.10.10">
    <property type="entry name" value="Ribonuclease Inhibitor"/>
    <property type="match status" value="1"/>
</dbReference>
<organism evidence="2 3">
    <name type="scientific">Aedes aegypti</name>
    <name type="common">Yellowfever mosquito</name>
    <name type="synonym">Culex aegypti</name>
    <dbReference type="NCBI Taxonomy" id="7159"/>
    <lineage>
        <taxon>Eukaryota</taxon>
        <taxon>Metazoa</taxon>
        <taxon>Ecdysozoa</taxon>
        <taxon>Arthropoda</taxon>
        <taxon>Hexapoda</taxon>
        <taxon>Insecta</taxon>
        <taxon>Pterygota</taxon>
        <taxon>Neoptera</taxon>
        <taxon>Endopterygota</taxon>
        <taxon>Diptera</taxon>
        <taxon>Nematocera</taxon>
        <taxon>Culicoidea</taxon>
        <taxon>Culicidae</taxon>
        <taxon>Culicinae</taxon>
        <taxon>Aedini</taxon>
        <taxon>Aedes</taxon>
        <taxon>Stegomyia</taxon>
    </lineage>
</organism>
<dbReference type="GO" id="GO:0031146">
    <property type="term" value="P:SCF-dependent proteasomal ubiquitin-dependent protein catabolic process"/>
    <property type="evidence" value="ECO:0007669"/>
    <property type="project" value="TreeGrafter"/>
</dbReference>
<name>A0A6I8TQN4_AEDAE</name>
<dbReference type="SMART" id="SM00367">
    <property type="entry name" value="LRR_CC"/>
    <property type="match status" value="2"/>
</dbReference>
<sequence>MVKIKDLPEEVLILIFSYLKLRERKIAARVSRQWNRLTFIDRPMRAVVLHVVDYLNQKERKILLKSNRCYRNLSLEWTEASSVPFLIEVIDKFGEELHSLKLSTYVITPPILVGFLLKAPNLRQLIVEGSVCNEDFVMALPAFKQIKALEMTQRGFESELCDVIPRMFPSLVSLDLVGAEDAAIDLIISYGKQLKYLHVLLEFSQFRRFSNLNCLAGLERMHVSWPQPSDFRQVFSVFEQMESIQSASLTGPVNEATFDLICSRWKNITSLCVNVQSLKAASFSNITAFRKLKILKLQGSIRDNNFLKDIQLPTVTHLILDGISTNNGFYNHMSTFVPNLWMLKIYDHTFENAQLRLITKTMTSLRVLSLDYCYQIKDEGFQLLNNLTNLLELRCWSISISENAFIRFPKCPNLRTFSVGGSGWVPYITNKTVLDIPTAFPNLRELQVVDCFKVEGDTIYTLQERMRKCAVVRLAKPDLDRELEAVWGWNDCDK</sequence>
<proteinExistence type="predicted"/>
<gene>
    <name evidence="2" type="primary">5579329</name>
</gene>
<dbReference type="PROSITE" id="PS50181">
    <property type="entry name" value="FBOX"/>
    <property type="match status" value="1"/>
</dbReference>
<evidence type="ECO:0000313" key="2">
    <source>
        <dbReference type="EnsemblMetazoa" id="AAEL015571-PB"/>
    </source>
</evidence>
<dbReference type="AlphaFoldDB" id="A0A6I8TQN4"/>
<evidence type="ECO:0000256" key="1">
    <source>
        <dbReference type="ARBA" id="ARBA00022786"/>
    </source>
</evidence>
<dbReference type="SMART" id="SM00256">
    <property type="entry name" value="FBOX"/>
    <property type="match status" value="1"/>
</dbReference>
<reference evidence="2 3" key="1">
    <citation type="submission" date="2017-06" db="EMBL/GenBank/DDBJ databases">
        <title>Aedes aegypti genome working group (AGWG) sequencing and assembly.</title>
        <authorList>
            <consortium name="Aedes aegypti Genome Working Group (AGWG)"/>
            <person name="Matthews B.J."/>
        </authorList>
    </citation>
    <scope>NUCLEOTIDE SEQUENCE [LARGE SCALE GENOMIC DNA]</scope>
    <source>
        <strain evidence="2 3">LVP_AGWG</strain>
    </source>
</reference>
<dbReference type="EnsemblMetazoa" id="AAEL015571-RB">
    <property type="protein sequence ID" value="AAEL015571-PB"/>
    <property type="gene ID" value="AAEL015571"/>
</dbReference>
<reference evidence="2" key="2">
    <citation type="submission" date="2020-05" db="UniProtKB">
        <authorList>
            <consortium name="EnsemblMetazoa"/>
        </authorList>
    </citation>
    <scope>IDENTIFICATION</scope>
    <source>
        <strain evidence="2">LVP_AGWG</strain>
    </source>
</reference>
<evidence type="ECO:0000313" key="3">
    <source>
        <dbReference type="Proteomes" id="UP000008820"/>
    </source>
</evidence>
<dbReference type="Gene3D" id="1.20.1280.50">
    <property type="match status" value="1"/>
</dbReference>
<dbReference type="OrthoDB" id="3219396at2759"/>
<keyword evidence="1" id="KW-0833">Ubl conjugation pathway</keyword>
<dbReference type="InterPro" id="IPR032675">
    <property type="entry name" value="LRR_dom_sf"/>
</dbReference>
<dbReference type="PANTHER" id="PTHR13318:SF247">
    <property type="entry name" value="GH16156P"/>
    <property type="match status" value="1"/>
</dbReference>
<dbReference type="PANTHER" id="PTHR13318">
    <property type="entry name" value="PARTNER OF PAIRED, ISOFORM B-RELATED"/>
    <property type="match status" value="1"/>
</dbReference>
<dbReference type="Proteomes" id="UP000008820">
    <property type="component" value="Chromosome 1"/>
</dbReference>
<dbReference type="InterPro" id="IPR006553">
    <property type="entry name" value="Leu-rich_rpt_Cys-con_subtyp"/>
</dbReference>
<dbReference type="InterPro" id="IPR036047">
    <property type="entry name" value="F-box-like_dom_sf"/>
</dbReference>
<keyword evidence="3" id="KW-1185">Reference proteome</keyword>
<accession>A0A6I8TQN4</accession>